<feature type="transmembrane region" description="Helical" evidence="5">
    <location>
        <begin position="219"/>
        <end position="240"/>
    </location>
</feature>
<dbReference type="GO" id="GO:0016020">
    <property type="term" value="C:membrane"/>
    <property type="evidence" value="ECO:0007669"/>
    <property type="project" value="UniProtKB-SubCell"/>
</dbReference>
<keyword evidence="6" id="KW-0732">Signal</keyword>
<name>A0A369JR07_HYPMA</name>
<keyword evidence="2 5" id="KW-0812">Transmembrane</keyword>
<feature type="transmembrane region" description="Helical" evidence="5">
    <location>
        <begin position="191"/>
        <end position="212"/>
    </location>
</feature>
<evidence type="ECO:0000313" key="9">
    <source>
        <dbReference type="Proteomes" id="UP000076154"/>
    </source>
</evidence>
<evidence type="ECO:0000313" key="8">
    <source>
        <dbReference type="EMBL" id="RDB24701.1"/>
    </source>
</evidence>
<comment type="caution">
    <text evidence="8">The sequence shown here is derived from an EMBL/GenBank/DDBJ whole genome shotgun (WGS) entry which is preliminary data.</text>
</comment>
<keyword evidence="4 5" id="KW-0472">Membrane</keyword>
<feature type="transmembrane region" description="Helical" evidence="5">
    <location>
        <begin position="159"/>
        <end position="179"/>
    </location>
</feature>
<evidence type="ECO:0000256" key="3">
    <source>
        <dbReference type="ARBA" id="ARBA00022989"/>
    </source>
</evidence>
<evidence type="ECO:0000256" key="4">
    <source>
        <dbReference type="ARBA" id="ARBA00023136"/>
    </source>
</evidence>
<feature type="chain" id="PRO_5016670633" description="TM7S3/TM198-like domain-containing protein" evidence="6">
    <location>
        <begin position="26"/>
        <end position="349"/>
    </location>
</feature>
<keyword evidence="9" id="KW-1185">Reference proteome</keyword>
<protein>
    <recommendedName>
        <fullName evidence="7">TM7S3/TM198-like domain-containing protein</fullName>
    </recommendedName>
</protein>
<dbReference type="AlphaFoldDB" id="A0A369JR07"/>
<dbReference type="InterPro" id="IPR025256">
    <property type="entry name" value="TM7S3/TM198-like_dom"/>
</dbReference>
<dbReference type="OrthoDB" id="3359595at2759"/>
<gene>
    <name evidence="8" type="ORF">Hypma_007448</name>
</gene>
<dbReference type="InParanoid" id="A0A369JR07"/>
<accession>A0A369JR07</accession>
<reference evidence="8" key="1">
    <citation type="submission" date="2018-04" db="EMBL/GenBank/DDBJ databases">
        <title>Whole genome sequencing of Hypsizygus marmoreus.</title>
        <authorList>
            <person name="Choi I.-G."/>
            <person name="Min B."/>
            <person name="Kim J.-G."/>
            <person name="Kim S."/>
            <person name="Oh Y.-L."/>
            <person name="Kong W.-S."/>
            <person name="Park H."/>
            <person name="Jeong J."/>
            <person name="Song E.-S."/>
        </authorList>
    </citation>
    <scope>NUCLEOTIDE SEQUENCE [LARGE SCALE GENOMIC DNA]</scope>
    <source>
        <strain evidence="8">51987-8</strain>
    </source>
</reference>
<sequence length="349" mass="37432">MAAAQDRQRLLFWILFIGLLTTALASPIVISPIPQTSLVPRSKFVFKNATGVPQVFNPETLQPIPQGPATDGGGTNFNPAALMWLAFSFAIGTPMALAGVRGWRLTTGVGIGLSATVCSWAAFINSVSDTGVPDALLSAIVLGFFFLGFILGLFEIGRIAGMAGLGVTGGLAFGIRIIILREGLLIPWESGFAADWVLIAFFGLVGAVAMVWQRAQRAGIVFGSASVGTFLVFLGVDLIINRQTGMSRGLRFLFDRNASHALDILVRGYTPPLSTQILLGVSLALTPILAYAQHRVFAHSFSRKPRPDSELASDAIPTFLEKNHLTKRQASISRIWDGAKFKGTNRFSL</sequence>
<evidence type="ECO:0000256" key="6">
    <source>
        <dbReference type="SAM" id="SignalP"/>
    </source>
</evidence>
<evidence type="ECO:0000259" key="7">
    <source>
        <dbReference type="Pfam" id="PF13886"/>
    </source>
</evidence>
<feature type="transmembrane region" description="Helical" evidence="5">
    <location>
        <begin position="105"/>
        <end position="123"/>
    </location>
</feature>
<feature type="signal peptide" evidence="6">
    <location>
        <begin position="1"/>
        <end position="25"/>
    </location>
</feature>
<comment type="subcellular location">
    <subcellularLocation>
        <location evidence="1">Membrane</location>
        <topology evidence="1">Multi-pass membrane protein</topology>
    </subcellularLocation>
</comment>
<dbReference type="Proteomes" id="UP000076154">
    <property type="component" value="Unassembled WGS sequence"/>
</dbReference>
<evidence type="ECO:0000256" key="1">
    <source>
        <dbReference type="ARBA" id="ARBA00004141"/>
    </source>
</evidence>
<organism evidence="8 9">
    <name type="scientific">Hypsizygus marmoreus</name>
    <name type="common">White beech mushroom</name>
    <name type="synonym">Agaricus marmoreus</name>
    <dbReference type="NCBI Taxonomy" id="39966"/>
    <lineage>
        <taxon>Eukaryota</taxon>
        <taxon>Fungi</taxon>
        <taxon>Dikarya</taxon>
        <taxon>Basidiomycota</taxon>
        <taxon>Agaricomycotina</taxon>
        <taxon>Agaricomycetes</taxon>
        <taxon>Agaricomycetidae</taxon>
        <taxon>Agaricales</taxon>
        <taxon>Tricholomatineae</taxon>
        <taxon>Lyophyllaceae</taxon>
        <taxon>Hypsizygus</taxon>
    </lineage>
</organism>
<evidence type="ECO:0000256" key="2">
    <source>
        <dbReference type="ARBA" id="ARBA00022692"/>
    </source>
</evidence>
<feature type="transmembrane region" description="Helical" evidence="5">
    <location>
        <begin position="135"/>
        <end position="154"/>
    </location>
</feature>
<feature type="domain" description="TM7S3/TM198-like" evidence="7">
    <location>
        <begin position="87"/>
        <end position="293"/>
    </location>
</feature>
<dbReference type="Pfam" id="PF13886">
    <property type="entry name" value="TM7S3_TM198"/>
    <property type="match status" value="1"/>
</dbReference>
<dbReference type="EMBL" id="LUEZ02000041">
    <property type="protein sequence ID" value="RDB24701.1"/>
    <property type="molecule type" value="Genomic_DNA"/>
</dbReference>
<evidence type="ECO:0000256" key="5">
    <source>
        <dbReference type="SAM" id="Phobius"/>
    </source>
</evidence>
<keyword evidence="3 5" id="KW-1133">Transmembrane helix</keyword>
<feature type="transmembrane region" description="Helical" evidence="5">
    <location>
        <begin position="81"/>
        <end position="98"/>
    </location>
</feature>
<proteinExistence type="predicted"/>